<feature type="transmembrane region" description="Helical" evidence="1">
    <location>
        <begin position="359"/>
        <end position="379"/>
    </location>
</feature>
<dbReference type="SUPFAM" id="SSF52151">
    <property type="entry name" value="FabD/lysophospholipase-like"/>
    <property type="match status" value="1"/>
</dbReference>
<sequence>MRDETRFMKEDISNGLFVIFESYSETAKMDGLHEICTGFLDDFHWNDPEAFRSGAFRILDETRRKLKSETSMKPETMDDVLEEIHDLLFKKVYYRFILDRESEWIEKRRELADDHERDDPSHDAFGLALSGGGIRSATFNLGLLQTLQRYDIFKSVDYLSTVSGGGYIGSSQTWLKYVKPELEYPFGAKRKDHDGMGGKILSWLRDHGNYLNPGHGLNLWSLIGAFMGSVLINVLILVPIFLLAVYLLYITSPYHVFAYVGALLLLVYVAKIALYALDTVRDERPNFYQQRLQRKRAGNFLMSAVLMLAVGSIPWLHDFLNMHLKDWIDTVSLSTLGAGLASFITAYSKSKTEESQPKGAMSFLLSAGVGLMLYGALIWAYHLFWLSSVGTGLLLPLSVSLSFSGLIFIMPKIFKNSIKTACAASVILLAVSIGVSTGFLLDGTVASFGIGMLLLLLLPISALFAAYTKINYVSMHRFYRNRLMEAYFPWNVVDVEVEKADKFYLKDMKPAKTPYHIINTNVNMVGSKRTRQRERGGDNFILSPLFCGSDVTGYRPTDRYASGGMNLATAFAISGAAVDPNTYATRSKPISFVMSLLNARLGYWIENPRKIDGVERIGWSYYISIFKELFGSGLNENETYIHLADGGHFENLGVYELIRRKCRYIIVSDAGKDPDFTFGDLAKAIELARVDFGAQITIDTEPLRPLGEEKISDTAFVYGTITYNDGKVGDLIYVKTTIVEGLPEDIYSYRRTNPNFPDQTTTDQFFDEMQFEAYRELGYQIGKRLCKGREQEDFTSIFRH</sequence>
<dbReference type="PANTHER" id="PTHR10728">
    <property type="entry name" value="CYTOSOLIC PHOSPHOLIPASE A2"/>
    <property type="match status" value="1"/>
</dbReference>
<keyword evidence="1" id="KW-1133">Transmembrane helix</keyword>
<dbReference type="RefSeq" id="WP_286336820.1">
    <property type="nucleotide sequence ID" value="NZ_AP027370.1"/>
</dbReference>
<dbReference type="InterPro" id="IPR016035">
    <property type="entry name" value="Acyl_Trfase/lysoPLipase"/>
</dbReference>
<name>A0ABM8FNB3_9BACT</name>
<feature type="transmembrane region" description="Helical" evidence="1">
    <location>
        <begin position="421"/>
        <end position="441"/>
    </location>
</feature>
<feature type="transmembrane region" description="Helical" evidence="1">
    <location>
        <begin position="385"/>
        <end position="409"/>
    </location>
</feature>
<dbReference type="Gene3D" id="3.40.1090.10">
    <property type="entry name" value="Cytosolic phospholipase A2 catalytic domain"/>
    <property type="match status" value="2"/>
</dbReference>
<dbReference type="Proteomes" id="UP001321445">
    <property type="component" value="Chromosome"/>
</dbReference>
<keyword evidence="1" id="KW-0472">Membrane</keyword>
<keyword evidence="1" id="KW-0812">Transmembrane</keyword>
<reference evidence="2 3" key="1">
    <citation type="submission" date="2023-03" db="EMBL/GenBank/DDBJ databases">
        <title>Description of Hydrogenimonas sp. ISO32.</title>
        <authorList>
            <person name="Mino S."/>
            <person name="Fukazawa S."/>
            <person name="Sawabe T."/>
        </authorList>
    </citation>
    <scope>NUCLEOTIDE SEQUENCE [LARGE SCALE GENOMIC DNA]</scope>
    <source>
        <strain evidence="2 3">ISO32</strain>
    </source>
</reference>
<feature type="transmembrane region" description="Helical" evidence="1">
    <location>
        <begin position="297"/>
        <end position="315"/>
    </location>
</feature>
<feature type="transmembrane region" description="Helical" evidence="1">
    <location>
        <begin position="219"/>
        <end position="250"/>
    </location>
</feature>
<proteinExistence type="predicted"/>
<feature type="transmembrane region" description="Helical" evidence="1">
    <location>
        <begin position="256"/>
        <end position="277"/>
    </location>
</feature>
<dbReference type="EMBL" id="AP027370">
    <property type="protein sequence ID" value="BDY13878.1"/>
    <property type="molecule type" value="Genomic_DNA"/>
</dbReference>
<feature type="transmembrane region" description="Helical" evidence="1">
    <location>
        <begin position="327"/>
        <end position="347"/>
    </location>
</feature>
<gene>
    <name evidence="2" type="ORF">HCR_21900</name>
</gene>
<evidence type="ECO:0008006" key="4">
    <source>
        <dbReference type="Google" id="ProtNLM"/>
    </source>
</evidence>
<organism evidence="2 3">
    <name type="scientific">Hydrogenimonas cancrithermarum</name>
    <dbReference type="NCBI Taxonomy" id="2993563"/>
    <lineage>
        <taxon>Bacteria</taxon>
        <taxon>Pseudomonadati</taxon>
        <taxon>Campylobacterota</taxon>
        <taxon>Epsilonproteobacteria</taxon>
        <taxon>Campylobacterales</taxon>
        <taxon>Hydrogenimonadaceae</taxon>
        <taxon>Hydrogenimonas</taxon>
    </lineage>
</organism>
<accession>A0ABM8FNB3</accession>
<protein>
    <recommendedName>
        <fullName evidence="4">PNPLA domain-containing protein</fullName>
    </recommendedName>
</protein>
<evidence type="ECO:0000313" key="3">
    <source>
        <dbReference type="Proteomes" id="UP001321445"/>
    </source>
</evidence>
<keyword evidence="3" id="KW-1185">Reference proteome</keyword>
<evidence type="ECO:0000256" key="1">
    <source>
        <dbReference type="SAM" id="Phobius"/>
    </source>
</evidence>
<feature type="transmembrane region" description="Helical" evidence="1">
    <location>
        <begin position="447"/>
        <end position="467"/>
    </location>
</feature>
<dbReference type="PANTHER" id="PTHR10728:SF40">
    <property type="entry name" value="PATATIN FAMILY PROTEIN"/>
    <property type="match status" value="1"/>
</dbReference>
<evidence type="ECO:0000313" key="2">
    <source>
        <dbReference type="EMBL" id="BDY13878.1"/>
    </source>
</evidence>